<dbReference type="Pfam" id="PF24962">
    <property type="entry name" value="DUF7767"/>
    <property type="match status" value="1"/>
</dbReference>
<evidence type="ECO:0008006" key="7">
    <source>
        <dbReference type="Google" id="ProtNLM"/>
    </source>
</evidence>
<feature type="domain" description="Tri-helical" evidence="3">
    <location>
        <begin position="329"/>
        <end position="415"/>
    </location>
</feature>
<evidence type="ECO:0000313" key="5">
    <source>
        <dbReference type="EMBL" id="KAK8099926.1"/>
    </source>
</evidence>
<evidence type="ECO:0000313" key="6">
    <source>
        <dbReference type="Proteomes" id="UP001392437"/>
    </source>
</evidence>
<feature type="compositionally biased region" description="Polar residues" evidence="1">
    <location>
        <begin position="427"/>
        <end position="438"/>
    </location>
</feature>
<feature type="domain" description="Clr5" evidence="2">
    <location>
        <begin position="1"/>
        <end position="69"/>
    </location>
</feature>
<comment type="caution">
    <text evidence="5">The sequence shown here is derived from an EMBL/GenBank/DDBJ whole genome shotgun (WGS) entry which is preliminary data.</text>
</comment>
<feature type="region of interest" description="Disordered" evidence="1">
    <location>
        <begin position="477"/>
        <end position="509"/>
    </location>
</feature>
<dbReference type="Pfam" id="PF24465">
    <property type="entry name" value="Tri-helical"/>
    <property type="match status" value="2"/>
</dbReference>
<dbReference type="InterPro" id="IPR056669">
    <property type="entry name" value="DUF7767"/>
</dbReference>
<evidence type="ECO:0000259" key="3">
    <source>
        <dbReference type="Pfam" id="PF24465"/>
    </source>
</evidence>
<gene>
    <name evidence="5" type="ORF">PG999_010300</name>
</gene>
<name>A0AAW0QE05_9PEZI</name>
<feature type="region of interest" description="Disordered" evidence="1">
    <location>
        <begin position="134"/>
        <end position="232"/>
    </location>
</feature>
<dbReference type="Proteomes" id="UP001392437">
    <property type="component" value="Unassembled WGS sequence"/>
</dbReference>
<accession>A0AAW0QE05</accession>
<proteinExistence type="predicted"/>
<dbReference type="AlphaFoldDB" id="A0AAW0QE05"/>
<keyword evidence="6" id="KW-1185">Reference proteome</keyword>
<evidence type="ECO:0000256" key="1">
    <source>
        <dbReference type="SAM" id="MobiDB-lite"/>
    </source>
</evidence>
<feature type="compositionally biased region" description="Basic and acidic residues" evidence="1">
    <location>
        <begin position="414"/>
        <end position="423"/>
    </location>
</feature>
<dbReference type="InterPro" id="IPR057940">
    <property type="entry name" value="Tri-helical_dom"/>
</dbReference>
<dbReference type="PANTHER" id="PTHR38788:SF5">
    <property type="entry name" value="CLR5 DOMAIN-CONTAINING PROTEIN"/>
    <property type="match status" value="1"/>
</dbReference>
<dbReference type="Pfam" id="PF14420">
    <property type="entry name" value="Clr5"/>
    <property type="match status" value="1"/>
</dbReference>
<dbReference type="PANTHER" id="PTHR38788">
    <property type="entry name" value="CLR5 DOMAIN-CONTAINING PROTEIN"/>
    <property type="match status" value="1"/>
</dbReference>
<dbReference type="InterPro" id="IPR025676">
    <property type="entry name" value="Clr5_dom"/>
</dbReference>
<organism evidence="5 6">
    <name type="scientific">Apiospora kogelbergensis</name>
    <dbReference type="NCBI Taxonomy" id="1337665"/>
    <lineage>
        <taxon>Eukaryota</taxon>
        <taxon>Fungi</taxon>
        <taxon>Dikarya</taxon>
        <taxon>Ascomycota</taxon>
        <taxon>Pezizomycotina</taxon>
        <taxon>Sordariomycetes</taxon>
        <taxon>Xylariomycetidae</taxon>
        <taxon>Amphisphaeriales</taxon>
        <taxon>Apiosporaceae</taxon>
        <taxon>Apiospora</taxon>
    </lineage>
</organism>
<protein>
    <recommendedName>
        <fullName evidence="7">Clr5 domain-containing protein</fullName>
    </recommendedName>
</protein>
<feature type="domain" description="Tri-helical" evidence="3">
    <location>
        <begin position="236"/>
        <end position="319"/>
    </location>
</feature>
<evidence type="ECO:0000259" key="4">
    <source>
        <dbReference type="Pfam" id="PF24962"/>
    </source>
</evidence>
<feature type="compositionally biased region" description="Low complexity" evidence="1">
    <location>
        <begin position="185"/>
        <end position="201"/>
    </location>
</feature>
<dbReference type="EMBL" id="JAQQWP010000009">
    <property type="protein sequence ID" value="KAK8099926.1"/>
    <property type="molecule type" value="Genomic_DNA"/>
</dbReference>
<reference evidence="5 6" key="1">
    <citation type="submission" date="2023-01" db="EMBL/GenBank/DDBJ databases">
        <title>Analysis of 21 Apiospora genomes using comparative genomics revels a genus with tremendous synthesis potential of carbohydrate active enzymes and secondary metabolites.</title>
        <authorList>
            <person name="Sorensen T."/>
        </authorList>
    </citation>
    <scope>NUCLEOTIDE SEQUENCE [LARGE SCALE GENOMIC DNA]</scope>
    <source>
        <strain evidence="5 6">CBS 117206</strain>
    </source>
</reference>
<feature type="compositionally biased region" description="Polar residues" evidence="1">
    <location>
        <begin position="150"/>
        <end position="161"/>
    </location>
</feature>
<feature type="compositionally biased region" description="Polar residues" evidence="1">
    <location>
        <begin position="497"/>
        <end position="509"/>
    </location>
</feature>
<feature type="region of interest" description="Disordered" evidence="1">
    <location>
        <begin position="414"/>
        <end position="443"/>
    </location>
</feature>
<evidence type="ECO:0000259" key="2">
    <source>
        <dbReference type="Pfam" id="PF14420"/>
    </source>
</evidence>
<feature type="domain" description="DUF7767" evidence="4">
    <location>
        <begin position="633"/>
        <end position="728"/>
    </location>
</feature>
<sequence>MVYNWEEYHDVCYRLYIDEKKPLEEIMQIMRSEHAFTPRCPISIHPSGLPSPEPNKRAYQIQFRRWDFPSKQNPAHKNDRLVARVQELWAKNLSQKDMLRVLTEEDGFDIKHRELMRVRSRNRWLLRKSNPLVPEDHLAVGNGDGGAMKAQSSIPGLSLSDTECVDDQISDTGMYEDHAPPQTGASWPKKPSKSEAAAAGRLESRRRRRRTRGGDGQSADTQGPPRFPSETTIDESRVILELDAGLYREVRLRFGRICEVTGVSKKTVAGPTRWEEVKSVLIGEIPHLQTVMWASQDNLDGKRLALDVICTDVTKRIRTAEQKMTMAEAKNVLEINPEESRTIRQEYIAILKQDNFSSKIEAGQEHWEELKRIWISNSAVLLRLLAAGYGDPMHQQKLHAVEVLARDILKRLRDDQSRRDSKKTASRPVTSPLSSHRTPQAEDEHIRITAATPPDMSPSDEGCLAEADYTPIQQIHMPSTSTPLASDPETPEPMQIDSGTSPLRNSGHLQSHDHRMVNVPQTIQNRAAHQQSLATSPVQDHHMMTGTVLDHGLPIDPHLDTPALPVLLNAPDLSGHAHHHAQAPSFVAPPPHLTAATQALATPSSSHNQNAFVGGVASPFAPTHQHQHQPTPAPPVAVYLRLHPSSPAHIGGPPIWISTLTTRTFAELRQVAVKDFAGTVCERVEGILGEGMTIEISRDDELRAYLAVVEGRGGSGPQGAPGFFVQLVGAGWKG</sequence>